<accession>A0ABQ7JCW2</accession>
<dbReference type="Proteomes" id="UP000823046">
    <property type="component" value="Unassembled WGS sequence"/>
</dbReference>
<protein>
    <submittedName>
        <fullName evidence="1">Uncharacterized protein</fullName>
    </submittedName>
</protein>
<name>A0ABQ7JCW2_9APIC</name>
<evidence type="ECO:0000313" key="1">
    <source>
        <dbReference type="EMBL" id="KAF8821794.1"/>
    </source>
</evidence>
<dbReference type="EMBL" id="JADAQX010000126">
    <property type="protein sequence ID" value="KAF8821794.1"/>
    <property type="molecule type" value="Genomic_DNA"/>
</dbReference>
<reference evidence="1 2" key="1">
    <citation type="journal article" date="2020" name="bioRxiv">
        <title>Metabolic contributions of an alphaproteobacterial endosymbiont in the apicomplexan Cardiosporidium cionae.</title>
        <authorList>
            <person name="Hunter E.S."/>
            <person name="Paight C.J."/>
            <person name="Lane C.E."/>
        </authorList>
    </citation>
    <scope>NUCLEOTIDE SEQUENCE [LARGE SCALE GENOMIC DNA]</scope>
    <source>
        <strain evidence="1">ESH_2018</strain>
    </source>
</reference>
<sequence length="171" mass="19351">MLREEGNFSSWTNMFLQCCNGLPINDALLLELIGILANMDIAEVTWENTDDKLLTSLVLRLLSPASACDAVLFEIIRLTGLISLIHAVTNLAGMSNIVPCLKRILAERCSNAKIFLDEAAAADNSVAEKVRRFKFFHHNETWHKMTTKDSEEIAIQKRQFKQRFKCSAEHQ</sequence>
<gene>
    <name evidence="1" type="ORF">IE077_001574</name>
</gene>
<organism evidence="1 2">
    <name type="scientific">Cardiosporidium cionae</name>
    <dbReference type="NCBI Taxonomy" id="476202"/>
    <lineage>
        <taxon>Eukaryota</taxon>
        <taxon>Sar</taxon>
        <taxon>Alveolata</taxon>
        <taxon>Apicomplexa</taxon>
        <taxon>Aconoidasida</taxon>
        <taxon>Nephromycida</taxon>
        <taxon>Cardiosporidium</taxon>
    </lineage>
</organism>
<proteinExistence type="predicted"/>
<evidence type="ECO:0000313" key="2">
    <source>
        <dbReference type="Proteomes" id="UP000823046"/>
    </source>
</evidence>
<comment type="caution">
    <text evidence="1">The sequence shown here is derived from an EMBL/GenBank/DDBJ whole genome shotgun (WGS) entry which is preliminary data.</text>
</comment>
<keyword evidence="2" id="KW-1185">Reference proteome</keyword>